<dbReference type="NCBIfam" id="TIGR01433">
    <property type="entry name" value="CyoA"/>
    <property type="match status" value="1"/>
</dbReference>
<evidence type="ECO:0000256" key="16">
    <source>
        <dbReference type="PIRNR" id="PIRNR000292"/>
    </source>
</evidence>
<accession>A0A346E096</accession>
<dbReference type="PROSITE" id="PS50857">
    <property type="entry name" value="COX2_CUA"/>
    <property type="match status" value="1"/>
</dbReference>
<keyword evidence="5 16" id="KW-1003">Cell membrane</keyword>
<protein>
    <recommendedName>
        <fullName evidence="16">Ubiquinol oxidase subunit 2</fullName>
    </recommendedName>
</protein>
<dbReference type="Gene3D" id="2.60.40.420">
    <property type="entry name" value="Cupredoxins - blue copper proteins"/>
    <property type="match status" value="1"/>
</dbReference>
<dbReference type="InterPro" id="IPR008972">
    <property type="entry name" value="Cupredoxin"/>
</dbReference>
<dbReference type="CDD" id="cd04212">
    <property type="entry name" value="CuRO_UO_II"/>
    <property type="match status" value="1"/>
</dbReference>
<feature type="domain" description="Cytochrome oxidase subunit II copper A binding" evidence="18">
    <location>
        <begin position="118"/>
        <end position="231"/>
    </location>
</feature>
<comment type="subunit">
    <text evidence="3">Heterooctamer of two A chains, two B chains, two C chains and two D chains.</text>
</comment>
<evidence type="ECO:0000256" key="17">
    <source>
        <dbReference type="SAM" id="Phobius"/>
    </source>
</evidence>
<dbReference type="EMBL" id="CP028374">
    <property type="protein sequence ID" value="AXN02401.1"/>
    <property type="molecule type" value="Genomic_DNA"/>
</dbReference>
<sequence length="278" mass="32569">MRFFMYKYFFVLLMLLFNGCSVDFLSAGGKIATEEHKLIFISFILMLFVVLPVIFMTIFFIFRYKASKNSVYLPDWNKSNIIEMIIWIIPIFIIFFLGLITWKTTHKLDPSKIIGSKNNYLEIHVIALDWKWLFIYPKYSIGIINKVIIPLNTTIMFRITSNSVMNSFFIPNLGSQVYAMPGMSTKLYLIANKSGIYHGISSNYSGIGFSNMKFIAYVEPTYKSFLKCVNFIKKSKFKINTIFDFEKLAIPTTNNFIEYYSCINNNLFFQIINKFKNY</sequence>
<keyword evidence="12 16" id="KW-0472">Membrane</keyword>
<evidence type="ECO:0000256" key="6">
    <source>
        <dbReference type="ARBA" id="ARBA00022660"/>
    </source>
</evidence>
<dbReference type="AlphaFoldDB" id="A0A346E096"/>
<evidence type="ECO:0000313" key="21">
    <source>
        <dbReference type="Proteomes" id="UP000256856"/>
    </source>
</evidence>
<dbReference type="PANTHER" id="PTHR22888:SF18">
    <property type="entry name" value="CYTOCHROME BO(3) UBIQUINOL OXIDASE SUBUNIT 2"/>
    <property type="match status" value="1"/>
</dbReference>
<evidence type="ECO:0000256" key="2">
    <source>
        <dbReference type="ARBA" id="ARBA00007866"/>
    </source>
</evidence>
<dbReference type="SUPFAM" id="SSF81464">
    <property type="entry name" value="Cytochrome c oxidase subunit II-like, transmembrane region"/>
    <property type="match status" value="1"/>
</dbReference>
<comment type="similarity">
    <text evidence="2 16">Belongs to the cytochrome c oxidase subunit 2 family.</text>
</comment>
<evidence type="ECO:0000256" key="4">
    <source>
        <dbReference type="ARBA" id="ARBA00022448"/>
    </source>
</evidence>
<evidence type="ECO:0000259" key="18">
    <source>
        <dbReference type="PROSITE" id="PS50857"/>
    </source>
</evidence>
<dbReference type="PROSITE" id="PS50999">
    <property type="entry name" value="COX2_TM"/>
    <property type="match status" value="1"/>
</dbReference>
<dbReference type="InterPro" id="IPR034227">
    <property type="entry name" value="CuRO_UO_II"/>
</dbReference>
<evidence type="ECO:0000256" key="1">
    <source>
        <dbReference type="ARBA" id="ARBA00004651"/>
    </source>
</evidence>
<comment type="subcellular location">
    <subcellularLocation>
        <location evidence="1">Cell membrane</location>
        <topology evidence="1">Multi-pass membrane protein</topology>
    </subcellularLocation>
</comment>
<evidence type="ECO:0000256" key="14">
    <source>
        <dbReference type="ARBA" id="ARBA00023288"/>
    </source>
</evidence>
<keyword evidence="7 17" id="KW-0812">Transmembrane</keyword>
<keyword evidence="10 17" id="KW-1133">Transmembrane helix</keyword>
<evidence type="ECO:0000313" key="20">
    <source>
        <dbReference type="EMBL" id="AXN02401.1"/>
    </source>
</evidence>
<name>A0A346E096_9ENTR</name>
<evidence type="ECO:0000256" key="11">
    <source>
        <dbReference type="ARBA" id="ARBA00023002"/>
    </source>
</evidence>
<reference evidence="20 21" key="1">
    <citation type="submission" date="2018-03" db="EMBL/GenBank/DDBJ databases">
        <title>A parallel universe: an anciently diverged bacterial symbiosis in a Hawaiian planthopper (Hemiptera: Cixiidae) reveals rearranged nutritional responsibilities.</title>
        <authorList>
            <person name="Bennett G."/>
            <person name="Mao M."/>
        </authorList>
    </citation>
    <scope>NUCLEOTIDE SEQUENCE [LARGE SCALE GENOMIC DNA]</scope>
    <source>
        <strain evidence="20 21">OLIH</strain>
    </source>
</reference>
<dbReference type="InterPro" id="IPR036257">
    <property type="entry name" value="Cyt_c_oxidase_su2_TM_sf"/>
</dbReference>
<evidence type="ECO:0000256" key="5">
    <source>
        <dbReference type="ARBA" id="ARBA00022475"/>
    </source>
</evidence>
<evidence type="ECO:0000256" key="7">
    <source>
        <dbReference type="ARBA" id="ARBA00022692"/>
    </source>
</evidence>
<evidence type="ECO:0000256" key="10">
    <source>
        <dbReference type="ARBA" id="ARBA00022989"/>
    </source>
</evidence>
<dbReference type="Pfam" id="PF00116">
    <property type="entry name" value="COX2"/>
    <property type="match status" value="1"/>
</dbReference>
<dbReference type="InterPro" id="IPR010514">
    <property type="entry name" value="COX_ARM"/>
</dbReference>
<feature type="transmembrane region" description="Helical" evidence="17">
    <location>
        <begin position="38"/>
        <end position="64"/>
    </location>
</feature>
<feature type="domain" description="Cytochrome oxidase subunit II transmembrane region profile" evidence="19">
    <location>
        <begin position="16"/>
        <end position="112"/>
    </location>
</feature>
<comment type="function">
    <text evidence="15">Cytochrome bo(3) ubiquinol terminal oxidase is the component of the aerobic respiratory chain of E.coli that predominates when cells are grown at high aeration. Has proton pump activity across the membrane in addition to electron transfer, pumping 2 protons/electron.</text>
</comment>
<keyword evidence="6 16" id="KW-0679">Respiratory chain</keyword>
<dbReference type="GO" id="GO:0004129">
    <property type="term" value="F:cytochrome-c oxidase activity"/>
    <property type="evidence" value="ECO:0007669"/>
    <property type="project" value="UniProtKB-UniRule"/>
</dbReference>
<dbReference type="KEGG" id="ppet:C9I82_455"/>
<evidence type="ECO:0000256" key="13">
    <source>
        <dbReference type="ARBA" id="ARBA00023139"/>
    </source>
</evidence>
<keyword evidence="14" id="KW-0449">Lipoprotein</keyword>
<dbReference type="Pfam" id="PF06481">
    <property type="entry name" value="COX_ARM"/>
    <property type="match status" value="1"/>
</dbReference>
<dbReference type="Gene3D" id="1.10.287.90">
    <property type="match status" value="1"/>
</dbReference>
<keyword evidence="11 16" id="KW-0560">Oxidoreductase</keyword>
<dbReference type="Proteomes" id="UP000256856">
    <property type="component" value="Chromosome"/>
</dbReference>
<keyword evidence="8" id="KW-0732">Signal</keyword>
<evidence type="ECO:0000259" key="19">
    <source>
        <dbReference type="PROSITE" id="PS50999"/>
    </source>
</evidence>
<dbReference type="PANTHER" id="PTHR22888">
    <property type="entry name" value="CYTOCHROME C OXIDASE, SUBUNIT II"/>
    <property type="match status" value="1"/>
</dbReference>
<evidence type="ECO:0000256" key="8">
    <source>
        <dbReference type="ARBA" id="ARBA00022729"/>
    </source>
</evidence>
<dbReference type="OrthoDB" id="9783445at2"/>
<keyword evidence="4 16" id="KW-0813">Transport</keyword>
<dbReference type="InterPro" id="IPR011759">
    <property type="entry name" value="Cyt_c_oxidase_su2_TM_dom"/>
</dbReference>
<dbReference type="PIRSF" id="PIRSF000292">
    <property type="entry name" value="Ubi_od_II"/>
    <property type="match status" value="1"/>
</dbReference>
<dbReference type="GO" id="GO:0005507">
    <property type="term" value="F:copper ion binding"/>
    <property type="evidence" value="ECO:0007669"/>
    <property type="project" value="InterPro"/>
</dbReference>
<dbReference type="GO" id="GO:0009486">
    <property type="term" value="F:cytochrome bo3 ubiquinol oxidase activity"/>
    <property type="evidence" value="ECO:0007669"/>
    <property type="project" value="InterPro"/>
</dbReference>
<dbReference type="SUPFAM" id="SSF49503">
    <property type="entry name" value="Cupredoxins"/>
    <property type="match status" value="1"/>
</dbReference>
<evidence type="ECO:0000256" key="3">
    <source>
        <dbReference type="ARBA" id="ARBA00011700"/>
    </source>
</evidence>
<keyword evidence="13" id="KW-0564">Palmitate</keyword>
<evidence type="ECO:0000256" key="9">
    <source>
        <dbReference type="ARBA" id="ARBA00022982"/>
    </source>
</evidence>
<proteinExistence type="inferred from homology"/>
<feature type="transmembrane region" description="Helical" evidence="17">
    <location>
        <begin position="84"/>
        <end position="102"/>
    </location>
</feature>
<organism evidence="20 21">
    <name type="scientific">Candidatus Purcelliella pentastirinorum</name>
    <dbReference type="NCBI Taxonomy" id="472834"/>
    <lineage>
        <taxon>Bacteria</taxon>
        <taxon>Pseudomonadati</taxon>
        <taxon>Pseudomonadota</taxon>
        <taxon>Gammaproteobacteria</taxon>
        <taxon>Enterobacterales</taxon>
        <taxon>Enterobacteriaceae</taxon>
        <taxon>Candidatus Purcelliella</taxon>
    </lineage>
</organism>
<dbReference type="InterPro" id="IPR006333">
    <property type="entry name" value="Cyt_o_ubiquinol_oxidase_su2"/>
</dbReference>
<dbReference type="GO" id="GO:0016682">
    <property type="term" value="F:oxidoreductase activity, acting on diphenols and related substances as donors, oxygen as acceptor"/>
    <property type="evidence" value="ECO:0007669"/>
    <property type="project" value="InterPro"/>
</dbReference>
<keyword evidence="21" id="KW-1185">Reference proteome</keyword>
<evidence type="ECO:0000256" key="12">
    <source>
        <dbReference type="ARBA" id="ARBA00023136"/>
    </source>
</evidence>
<dbReference type="InterPro" id="IPR002429">
    <property type="entry name" value="CcO_II-like_C"/>
</dbReference>
<dbReference type="InterPro" id="IPR045187">
    <property type="entry name" value="CcO_II"/>
</dbReference>
<gene>
    <name evidence="20" type="ORF">C9I82_455</name>
</gene>
<dbReference type="GO" id="GO:0042773">
    <property type="term" value="P:ATP synthesis coupled electron transport"/>
    <property type="evidence" value="ECO:0007669"/>
    <property type="project" value="TreeGrafter"/>
</dbReference>
<evidence type="ECO:0000256" key="15">
    <source>
        <dbReference type="ARBA" id="ARBA00025694"/>
    </source>
</evidence>
<keyword evidence="9 16" id="KW-0249">Electron transport</keyword>
<feature type="transmembrane region" description="Helical" evidence="17">
    <location>
        <begin position="6"/>
        <end position="26"/>
    </location>
</feature>
<dbReference type="GO" id="GO:0005886">
    <property type="term" value="C:plasma membrane"/>
    <property type="evidence" value="ECO:0007669"/>
    <property type="project" value="UniProtKB-SubCell"/>
</dbReference>